<reference evidence="10 11" key="1">
    <citation type="submission" date="2019-07" db="EMBL/GenBank/DDBJ databases">
        <title>Genomic analysis of Lentibacillus sp. NKC851-2.</title>
        <authorList>
            <person name="Oh Y.J."/>
        </authorList>
    </citation>
    <scope>NUCLEOTIDE SEQUENCE [LARGE SCALE GENOMIC DNA]</scope>
    <source>
        <strain evidence="10 11">NKC851-2</strain>
    </source>
</reference>
<dbReference type="GO" id="GO:0009307">
    <property type="term" value="P:DNA restriction-modification system"/>
    <property type="evidence" value="ECO:0007669"/>
    <property type="project" value="UniProtKB-KW"/>
</dbReference>
<dbReference type="Gene3D" id="3.40.50.150">
    <property type="entry name" value="Vaccinia Virus protein VP39"/>
    <property type="match status" value="1"/>
</dbReference>
<feature type="domain" description="Type II methyltransferase M.TaqI-like" evidence="8">
    <location>
        <begin position="325"/>
        <end position="485"/>
    </location>
</feature>
<dbReference type="EMBL" id="VJMZ01000001">
    <property type="protein sequence ID" value="TRM13083.1"/>
    <property type="molecule type" value="Genomic_DNA"/>
</dbReference>
<keyword evidence="6" id="KW-0238">DNA-binding</keyword>
<protein>
    <recommendedName>
        <fullName evidence="1">site-specific DNA-methyltransferase (adenine-specific)</fullName>
        <ecNumber evidence="1">2.1.1.72</ecNumber>
    </recommendedName>
</protein>
<dbReference type="GO" id="GO:0009007">
    <property type="term" value="F:site-specific DNA-methyltransferase (adenine-specific) activity"/>
    <property type="evidence" value="ECO:0007669"/>
    <property type="project" value="UniProtKB-EC"/>
</dbReference>
<dbReference type="SUPFAM" id="SSF53335">
    <property type="entry name" value="S-adenosyl-L-methionine-dependent methyltransferases"/>
    <property type="match status" value="1"/>
</dbReference>
<sequence>MYNAIFNHKYKKHQLSHLEEEEILKVFYQDYRHVRKELFKHLRDQNSGLDKLVIFEKTLKILDRFIFICFCEDADLLPRNVLRNVVQTSKHSFEKRDTKIWTRLKELFLSIDKGNPDMNINRFNGGLFKEDIILDGLVIQDDIFPLFERITNYDFSVEVNVNILGHIFEQSINDIEKIKSDILNETFDSEQGKRKKDGIFYTSPGVTKLLLEETLGSWINDRKQEFHADALPNLTGEDFSKFHKPQPDKRRRKLLPVEKHIAFYRQLQQQLRSIKILDPAVGSGAFLHMALDTLALEGDKINKKLEEMQDGQAELVDINRYILTNNLFGVDLNEESVEISKLSLWLKTANKCDELTSLDDNLKIGNSIIDNPDVTNKAFQWDKEFPEIMDAGGFDVIIGNPPYVFARNKGFTAAEKAYFNNHYDLIEYQINTYLLFIERSYHLLKEGGWFAFIVPNTCLTIDSFKKMRRFLLEQTGNLKIINIYDRIFAQADVDTCFIIFQKTAPTTVKLGEYAGENVEIVAEVRPEQLVDEQSIINISLMKNKQALNVMRKIEETGLNLGAVATVKSGLVAYEVGKGNPVQTKEMKENRVYHSDDQVDETYWMYLEGRDVCRYYIDWGGSWLQYGPHLAARRKEEIFTSPRILVRQIPSRSTYAINAVYTEEEVLNDRNANNIINFQKDPLFLLGVLNSKITTFWFINRFDKFQRKTFPQFKVKDLKMFPVPDISEQEQKHISEAVAQMLQVKYDKGKALHTMEQVIRHELKIDRLPASFQTFYTWNAEEWLEQLSKWKYMSLTEKSDWLAYYENRKSVMNRLVEKENQLNEEIDQMTASAFGLSNAEMQLIDTNVAEFLE</sequence>
<dbReference type="PROSITE" id="PS00092">
    <property type="entry name" value="N6_MTASE"/>
    <property type="match status" value="1"/>
</dbReference>
<comment type="catalytic activity">
    <reaction evidence="7">
        <text>a 2'-deoxyadenosine in DNA + S-adenosyl-L-methionine = an N(6)-methyl-2'-deoxyadenosine in DNA + S-adenosyl-L-homocysteine + H(+)</text>
        <dbReference type="Rhea" id="RHEA:15197"/>
        <dbReference type="Rhea" id="RHEA-COMP:12418"/>
        <dbReference type="Rhea" id="RHEA-COMP:12419"/>
        <dbReference type="ChEBI" id="CHEBI:15378"/>
        <dbReference type="ChEBI" id="CHEBI:57856"/>
        <dbReference type="ChEBI" id="CHEBI:59789"/>
        <dbReference type="ChEBI" id="CHEBI:90615"/>
        <dbReference type="ChEBI" id="CHEBI:90616"/>
        <dbReference type="EC" id="2.1.1.72"/>
    </reaction>
</comment>
<evidence type="ECO:0000259" key="8">
    <source>
        <dbReference type="Pfam" id="PF07669"/>
    </source>
</evidence>
<dbReference type="InterPro" id="IPR050953">
    <property type="entry name" value="N4_N6_ade-DNA_methylase"/>
</dbReference>
<feature type="domain" description="TaqI-like C-terminal specificity" evidence="9">
    <location>
        <begin position="604"/>
        <end position="722"/>
    </location>
</feature>
<evidence type="ECO:0000256" key="4">
    <source>
        <dbReference type="ARBA" id="ARBA00022691"/>
    </source>
</evidence>
<proteinExistence type="predicted"/>
<dbReference type="InterPro" id="IPR011639">
    <property type="entry name" value="MethylTrfase_TaqI-like_dom"/>
</dbReference>
<dbReference type="RefSeq" id="WP_142791964.1">
    <property type="nucleotide sequence ID" value="NZ_VJMZ01000001.1"/>
</dbReference>
<comment type="caution">
    <text evidence="10">The sequence shown here is derived from an EMBL/GenBank/DDBJ whole genome shotgun (WGS) entry which is preliminary data.</text>
</comment>
<dbReference type="Proteomes" id="UP000319280">
    <property type="component" value="Unassembled WGS sequence"/>
</dbReference>
<dbReference type="InterPro" id="IPR002052">
    <property type="entry name" value="DNA_methylase_N6_adenine_CS"/>
</dbReference>
<evidence type="ECO:0000259" key="9">
    <source>
        <dbReference type="Pfam" id="PF12950"/>
    </source>
</evidence>
<dbReference type="InterPro" id="IPR025931">
    <property type="entry name" value="TaqI_C"/>
</dbReference>
<gene>
    <name evidence="10" type="ORF">FH966_15945</name>
</gene>
<dbReference type="GO" id="GO:0003677">
    <property type="term" value="F:DNA binding"/>
    <property type="evidence" value="ECO:0007669"/>
    <property type="project" value="UniProtKB-KW"/>
</dbReference>
<evidence type="ECO:0000256" key="1">
    <source>
        <dbReference type="ARBA" id="ARBA00011900"/>
    </source>
</evidence>
<dbReference type="InterPro" id="IPR029063">
    <property type="entry name" value="SAM-dependent_MTases_sf"/>
</dbReference>
<evidence type="ECO:0000256" key="7">
    <source>
        <dbReference type="ARBA" id="ARBA00047942"/>
    </source>
</evidence>
<dbReference type="PANTHER" id="PTHR33841:SF1">
    <property type="entry name" value="DNA METHYLTRANSFERASE A"/>
    <property type="match status" value="1"/>
</dbReference>
<accession>A0A549YMH3</accession>
<dbReference type="EC" id="2.1.1.72" evidence="1"/>
<evidence type="ECO:0000256" key="3">
    <source>
        <dbReference type="ARBA" id="ARBA00022679"/>
    </source>
</evidence>
<name>A0A549YMH3_9BACI</name>
<dbReference type="PANTHER" id="PTHR33841">
    <property type="entry name" value="DNA METHYLTRANSFERASE YEEA-RELATED"/>
    <property type="match status" value="1"/>
</dbReference>
<organism evidence="10 11">
    <name type="scientific">Lentibacillus cibarius</name>
    <dbReference type="NCBI Taxonomy" id="2583219"/>
    <lineage>
        <taxon>Bacteria</taxon>
        <taxon>Bacillati</taxon>
        <taxon>Bacillota</taxon>
        <taxon>Bacilli</taxon>
        <taxon>Bacillales</taxon>
        <taxon>Bacillaceae</taxon>
        <taxon>Lentibacillus</taxon>
    </lineage>
</organism>
<dbReference type="Pfam" id="PF07669">
    <property type="entry name" value="Eco57I"/>
    <property type="match status" value="1"/>
</dbReference>
<dbReference type="Pfam" id="PF12950">
    <property type="entry name" value="TaqI_C"/>
    <property type="match status" value="1"/>
</dbReference>
<keyword evidence="11" id="KW-1185">Reference proteome</keyword>
<keyword evidence="4" id="KW-0949">S-adenosyl-L-methionine</keyword>
<evidence type="ECO:0000313" key="11">
    <source>
        <dbReference type="Proteomes" id="UP000319280"/>
    </source>
</evidence>
<evidence type="ECO:0000256" key="5">
    <source>
        <dbReference type="ARBA" id="ARBA00022747"/>
    </source>
</evidence>
<evidence type="ECO:0000313" key="10">
    <source>
        <dbReference type="EMBL" id="TRM13083.1"/>
    </source>
</evidence>
<evidence type="ECO:0000256" key="6">
    <source>
        <dbReference type="ARBA" id="ARBA00023125"/>
    </source>
</evidence>
<dbReference type="GO" id="GO:0032259">
    <property type="term" value="P:methylation"/>
    <property type="evidence" value="ECO:0007669"/>
    <property type="project" value="UniProtKB-KW"/>
</dbReference>
<dbReference type="PRINTS" id="PR00507">
    <property type="entry name" value="N12N6MTFRASE"/>
</dbReference>
<keyword evidence="3" id="KW-0808">Transferase</keyword>
<evidence type="ECO:0000256" key="2">
    <source>
        <dbReference type="ARBA" id="ARBA00022603"/>
    </source>
</evidence>
<keyword evidence="5" id="KW-0680">Restriction system</keyword>
<keyword evidence="2 10" id="KW-0489">Methyltransferase</keyword>
<dbReference type="AlphaFoldDB" id="A0A549YMH3"/>